<dbReference type="HOGENOM" id="CLU_119257_0_0_1"/>
<name>A0A0E0C6Z3_9ORYZ</name>
<reference evidence="1" key="1">
    <citation type="submission" date="2015-04" db="UniProtKB">
        <authorList>
            <consortium name="EnsemblPlants"/>
        </authorList>
    </citation>
    <scope>IDENTIFICATION</scope>
</reference>
<dbReference type="Proteomes" id="UP000008021">
    <property type="component" value="Chromosome 1"/>
</dbReference>
<dbReference type="STRING" id="40149.A0A0E0C6Z3"/>
<dbReference type="AlphaFoldDB" id="A0A0E0C6Z3"/>
<dbReference type="Gramene" id="OMERI01G26270.1">
    <property type="protein sequence ID" value="OMERI01G26270.1"/>
    <property type="gene ID" value="OMERI01G26270"/>
</dbReference>
<accession>A0A0E0C6Z3</accession>
<evidence type="ECO:0008006" key="3">
    <source>
        <dbReference type="Google" id="ProtNLM"/>
    </source>
</evidence>
<organism evidence="1">
    <name type="scientific">Oryza meridionalis</name>
    <dbReference type="NCBI Taxonomy" id="40149"/>
    <lineage>
        <taxon>Eukaryota</taxon>
        <taxon>Viridiplantae</taxon>
        <taxon>Streptophyta</taxon>
        <taxon>Embryophyta</taxon>
        <taxon>Tracheophyta</taxon>
        <taxon>Spermatophyta</taxon>
        <taxon>Magnoliopsida</taxon>
        <taxon>Liliopsida</taxon>
        <taxon>Poales</taxon>
        <taxon>Poaceae</taxon>
        <taxon>BOP clade</taxon>
        <taxon>Oryzoideae</taxon>
        <taxon>Oryzeae</taxon>
        <taxon>Oryzinae</taxon>
        <taxon>Oryza</taxon>
    </lineage>
</organism>
<reference evidence="1" key="2">
    <citation type="submission" date="2018-05" db="EMBL/GenBank/DDBJ databases">
        <title>OmerRS3 (Oryza meridionalis Reference Sequence Version 3).</title>
        <authorList>
            <person name="Zhang J."/>
            <person name="Kudrna D."/>
            <person name="Lee S."/>
            <person name="Talag J."/>
            <person name="Welchert J."/>
            <person name="Wing R.A."/>
        </authorList>
    </citation>
    <scope>NUCLEOTIDE SEQUENCE [LARGE SCALE GENOMIC DNA]</scope>
    <source>
        <strain evidence="1">cv. OR44</strain>
    </source>
</reference>
<evidence type="ECO:0000313" key="2">
    <source>
        <dbReference type="Proteomes" id="UP000008021"/>
    </source>
</evidence>
<protein>
    <recommendedName>
        <fullName evidence="3">Ubiquitin-like protease family profile domain-containing protein</fullName>
    </recommendedName>
</protein>
<evidence type="ECO:0000313" key="1">
    <source>
        <dbReference type="EnsemblPlants" id="OMERI01G26270.1"/>
    </source>
</evidence>
<sequence>MTTNFGQHPNFRQKLDTERLAKSVCNWPGIDYNISKCRLNSIILIVLDQDTRTVYILDQTPLEPIYENNPNTRYVKKLLWIAKHLPKAMEKACHGSRWNEDINLWHQIILPNVPINNGELSGYLVSLFMRKWNDEELQLPIIKAMRAPLVPQRRSGWDDVDGGQSCWPPLSFPAPYLGGNSSSDGDSDGCELYSQGFC</sequence>
<proteinExistence type="predicted"/>
<dbReference type="EnsemblPlants" id="OMERI01G26270.1">
    <property type="protein sequence ID" value="OMERI01G26270.1"/>
    <property type="gene ID" value="OMERI01G26270"/>
</dbReference>
<keyword evidence="2" id="KW-1185">Reference proteome</keyword>